<dbReference type="EMBL" id="JAAIII010000001">
    <property type="protein sequence ID" value="NMM92867.1"/>
    <property type="molecule type" value="Genomic_DNA"/>
</dbReference>
<feature type="transmembrane region" description="Helical" evidence="1">
    <location>
        <begin position="228"/>
        <end position="250"/>
    </location>
</feature>
<feature type="transmembrane region" description="Helical" evidence="1">
    <location>
        <begin position="6"/>
        <end position="28"/>
    </location>
</feature>
<sequence>MALLPAIAGVALVGASAANLWLLALWALCYCTQFTAARWVKSRFQRRYLMPMAVYGVLLAVFGLPFVVMHPRVLIWAPLYVVALALSMLAAWRRQERSLWGNITAIVAACAMAVVTASFGADVEAGVMPMSEGAPLEQYLTNVQPPLPRVGVIAALLFAVTQFGSVLFVKTMIRERGSRAYLIASIVWHAGLVIGGFLLHPALLCTALVLLARAVALPLIARKRSVKPVIVGITELFTSVLIVVTIIIVVPHLTI</sequence>
<organism evidence="2 3">
    <name type="scientific">Bifidobacterium oedipodis</name>
    <dbReference type="NCBI Taxonomy" id="2675322"/>
    <lineage>
        <taxon>Bacteria</taxon>
        <taxon>Bacillati</taxon>
        <taxon>Actinomycetota</taxon>
        <taxon>Actinomycetes</taxon>
        <taxon>Bifidobacteriales</taxon>
        <taxon>Bifidobacteriaceae</taxon>
        <taxon>Bifidobacterium</taxon>
    </lineage>
</organism>
<dbReference type="AlphaFoldDB" id="A0A7Y0HSC3"/>
<feature type="transmembrane region" description="Helical" evidence="1">
    <location>
        <begin position="48"/>
        <end position="67"/>
    </location>
</feature>
<feature type="transmembrane region" description="Helical" evidence="1">
    <location>
        <begin position="181"/>
        <end position="198"/>
    </location>
</feature>
<proteinExistence type="predicted"/>
<evidence type="ECO:0000256" key="1">
    <source>
        <dbReference type="SAM" id="Phobius"/>
    </source>
</evidence>
<keyword evidence="1" id="KW-0472">Membrane</keyword>
<gene>
    <name evidence="2" type="ORF">G1C95_0052</name>
</gene>
<evidence type="ECO:0000313" key="2">
    <source>
        <dbReference type="EMBL" id="NMM92867.1"/>
    </source>
</evidence>
<dbReference type="Proteomes" id="UP000532194">
    <property type="component" value="Unassembled WGS sequence"/>
</dbReference>
<dbReference type="Pfam" id="PF14256">
    <property type="entry name" value="YwiC"/>
    <property type="match status" value="1"/>
</dbReference>
<keyword evidence="3" id="KW-1185">Reference proteome</keyword>
<feature type="transmembrane region" description="Helical" evidence="1">
    <location>
        <begin position="150"/>
        <end position="169"/>
    </location>
</feature>
<comment type="caution">
    <text evidence="2">The sequence shown here is derived from an EMBL/GenBank/DDBJ whole genome shotgun (WGS) entry which is preliminary data.</text>
</comment>
<protein>
    <submittedName>
        <fullName evidence="2">YwiC-like protein</fullName>
    </submittedName>
</protein>
<keyword evidence="1" id="KW-1133">Transmembrane helix</keyword>
<name>A0A7Y0HSC3_9BIFI</name>
<dbReference type="InterPro" id="IPR025576">
    <property type="entry name" value="YwiC"/>
</dbReference>
<reference evidence="2 3" key="1">
    <citation type="submission" date="2020-02" db="EMBL/GenBank/DDBJ databases">
        <title>Characterization of phylogenetic diversity of novel bifidobacterial species isolated in Czech ZOOs.</title>
        <authorList>
            <person name="Lugli G.A."/>
            <person name="Vera N.B."/>
            <person name="Ventura M."/>
        </authorList>
    </citation>
    <scope>NUCLEOTIDE SEQUENCE [LARGE SCALE GENOMIC DNA]</scope>
    <source>
        <strain evidence="2 3">DSM 109957</strain>
    </source>
</reference>
<feature type="transmembrane region" description="Helical" evidence="1">
    <location>
        <begin position="99"/>
        <end position="121"/>
    </location>
</feature>
<accession>A0A7Y0HSC3</accession>
<feature type="transmembrane region" description="Helical" evidence="1">
    <location>
        <begin position="73"/>
        <end position="92"/>
    </location>
</feature>
<evidence type="ECO:0000313" key="3">
    <source>
        <dbReference type="Proteomes" id="UP000532194"/>
    </source>
</evidence>
<keyword evidence="1" id="KW-0812">Transmembrane</keyword>
<feature type="transmembrane region" description="Helical" evidence="1">
    <location>
        <begin position="204"/>
        <end position="221"/>
    </location>
</feature>